<dbReference type="PROSITE" id="PS51736">
    <property type="entry name" value="RECOMBINASES_3"/>
    <property type="match status" value="1"/>
</dbReference>
<keyword evidence="4" id="KW-0238">DNA-binding</keyword>
<proteinExistence type="inferred from homology"/>
<dbReference type="InterPro" id="IPR036162">
    <property type="entry name" value="Resolvase-like_N_sf"/>
</dbReference>
<dbReference type="InterPro" id="IPR050639">
    <property type="entry name" value="SSR_resolvase"/>
</dbReference>
<evidence type="ECO:0000256" key="2">
    <source>
        <dbReference type="ARBA" id="ARBA00022908"/>
    </source>
</evidence>
<organism evidence="9 10">
    <name type="scientific">Rhizobium quercicola</name>
    <dbReference type="NCBI Taxonomy" id="2901226"/>
    <lineage>
        <taxon>Bacteria</taxon>
        <taxon>Pseudomonadati</taxon>
        <taxon>Pseudomonadota</taxon>
        <taxon>Alphaproteobacteria</taxon>
        <taxon>Hyphomicrobiales</taxon>
        <taxon>Rhizobiaceae</taxon>
        <taxon>Rhizobium/Agrobacterium group</taxon>
        <taxon>Rhizobium</taxon>
    </lineage>
</organism>
<dbReference type="SUPFAM" id="SSF53041">
    <property type="entry name" value="Resolvase-like"/>
    <property type="match status" value="1"/>
</dbReference>
<accession>A0A9X1NPY7</accession>
<dbReference type="Pfam" id="PF00239">
    <property type="entry name" value="Resolvase"/>
    <property type="match status" value="1"/>
</dbReference>
<dbReference type="EMBL" id="JAJOZR010000001">
    <property type="protein sequence ID" value="MCD7107896.1"/>
    <property type="molecule type" value="Genomic_DNA"/>
</dbReference>
<keyword evidence="5" id="KW-0233">DNA recombination</keyword>
<feature type="active site" description="O-(5'-phospho-DNA)-serine intermediate" evidence="6 7">
    <location>
        <position position="9"/>
    </location>
</feature>
<reference evidence="9" key="1">
    <citation type="submission" date="2021-12" db="EMBL/GenBank/DDBJ databases">
        <authorList>
            <person name="Li Y."/>
        </authorList>
    </citation>
    <scope>NUCLEOTIDE SEQUENCE</scope>
    <source>
        <strain evidence="9">DKSPLA3</strain>
    </source>
</reference>
<comment type="caution">
    <text evidence="9">The sequence shown here is derived from an EMBL/GenBank/DDBJ whole genome shotgun (WGS) entry which is preliminary data.</text>
</comment>
<dbReference type="Proteomes" id="UP001139089">
    <property type="component" value="Unassembled WGS sequence"/>
</dbReference>
<dbReference type="PANTHER" id="PTHR30461:SF2">
    <property type="entry name" value="SERINE RECOMBINASE PINE-RELATED"/>
    <property type="match status" value="1"/>
</dbReference>
<dbReference type="PROSITE" id="PS00398">
    <property type="entry name" value="RECOMBINASES_2"/>
    <property type="match status" value="1"/>
</dbReference>
<evidence type="ECO:0000259" key="8">
    <source>
        <dbReference type="PROSITE" id="PS51736"/>
    </source>
</evidence>
<dbReference type="InterPro" id="IPR006119">
    <property type="entry name" value="Resolv_N"/>
</dbReference>
<dbReference type="GO" id="GO:0003677">
    <property type="term" value="F:DNA binding"/>
    <property type="evidence" value="ECO:0007669"/>
    <property type="project" value="UniProtKB-KW"/>
</dbReference>
<evidence type="ECO:0000256" key="5">
    <source>
        <dbReference type="ARBA" id="ARBA00023172"/>
    </source>
</evidence>
<dbReference type="PROSITE" id="PS00397">
    <property type="entry name" value="RECOMBINASES_1"/>
    <property type="match status" value="1"/>
</dbReference>
<evidence type="ECO:0000313" key="9">
    <source>
        <dbReference type="EMBL" id="MCD7107896.1"/>
    </source>
</evidence>
<dbReference type="SMART" id="SM00857">
    <property type="entry name" value="Resolvase"/>
    <property type="match status" value="1"/>
</dbReference>
<dbReference type="PANTHER" id="PTHR30461">
    <property type="entry name" value="DNA-INVERTASE FROM LAMBDOID PROPHAGE"/>
    <property type="match status" value="1"/>
</dbReference>
<feature type="domain" description="Resolvase/invertase-type recombinase catalytic" evidence="8">
    <location>
        <begin position="1"/>
        <end position="135"/>
    </location>
</feature>
<dbReference type="GO" id="GO:0000150">
    <property type="term" value="F:DNA strand exchange activity"/>
    <property type="evidence" value="ECO:0007669"/>
    <property type="project" value="UniProtKB-KW"/>
</dbReference>
<evidence type="ECO:0000256" key="6">
    <source>
        <dbReference type="PIRSR" id="PIRSR606118-50"/>
    </source>
</evidence>
<dbReference type="InterPro" id="IPR006118">
    <property type="entry name" value="Recombinase_CS"/>
</dbReference>
<keyword evidence="10" id="KW-1185">Reference proteome</keyword>
<dbReference type="FunFam" id="3.40.50.1390:FF:000001">
    <property type="entry name" value="DNA recombinase"/>
    <property type="match status" value="1"/>
</dbReference>
<dbReference type="AlphaFoldDB" id="A0A9X1NPY7"/>
<evidence type="ECO:0000313" key="10">
    <source>
        <dbReference type="Proteomes" id="UP001139089"/>
    </source>
</evidence>
<protein>
    <submittedName>
        <fullName evidence="9">Recombinase family protein</fullName>
    </submittedName>
</protein>
<comment type="similarity">
    <text evidence="1">Belongs to the site-specific recombinase resolvase family.</text>
</comment>
<evidence type="ECO:0000256" key="7">
    <source>
        <dbReference type="PROSITE-ProRule" id="PRU10137"/>
    </source>
</evidence>
<evidence type="ECO:0000256" key="1">
    <source>
        <dbReference type="ARBA" id="ARBA00009913"/>
    </source>
</evidence>
<keyword evidence="2" id="KW-0229">DNA integration</keyword>
<dbReference type="Gene3D" id="3.40.50.1390">
    <property type="entry name" value="Resolvase, N-terminal catalytic domain"/>
    <property type="match status" value="1"/>
</dbReference>
<sequence>MRIGYARVSTEDQKLDLQTQVLNKSGCDIIFTDHGFSGGSFERPGLAQALSRLKEGDTLVVWRLDRLGRSLVKLVQVMDEFRQRGVHFHSLTENIDTSSSGGKLMFHMIAALSEFERTLISERTRAGMAAARNNGQRLGRPPSLTDEELDAIVRAINERGESLRDAAIRNNVSLRSLRRMMAKARDFGTASLQANCGPDLCPM</sequence>
<keyword evidence="3" id="KW-0230">DNA invertase</keyword>
<evidence type="ECO:0000256" key="4">
    <source>
        <dbReference type="ARBA" id="ARBA00023125"/>
    </source>
</evidence>
<gene>
    <name evidence="9" type="ORF">LRX75_02460</name>
</gene>
<evidence type="ECO:0000256" key="3">
    <source>
        <dbReference type="ARBA" id="ARBA00023100"/>
    </source>
</evidence>
<name>A0A9X1NPY7_9HYPH</name>
<dbReference type="GO" id="GO:0015074">
    <property type="term" value="P:DNA integration"/>
    <property type="evidence" value="ECO:0007669"/>
    <property type="project" value="UniProtKB-KW"/>
</dbReference>
<dbReference type="CDD" id="cd03768">
    <property type="entry name" value="SR_ResInv"/>
    <property type="match status" value="1"/>
</dbReference>